<gene>
    <name evidence="3" type="ORF">EK21DRAFT_53897</name>
</gene>
<feature type="compositionally biased region" description="Polar residues" evidence="1">
    <location>
        <begin position="256"/>
        <end position="265"/>
    </location>
</feature>
<feature type="domain" description="C2H2-type" evidence="2">
    <location>
        <begin position="203"/>
        <end position="225"/>
    </location>
</feature>
<reference evidence="3" key="1">
    <citation type="journal article" date="2020" name="Stud. Mycol.">
        <title>101 Dothideomycetes genomes: a test case for predicting lifestyles and emergence of pathogens.</title>
        <authorList>
            <person name="Haridas S."/>
            <person name="Albert R."/>
            <person name="Binder M."/>
            <person name="Bloem J."/>
            <person name="Labutti K."/>
            <person name="Salamov A."/>
            <person name="Andreopoulos B."/>
            <person name="Baker S."/>
            <person name="Barry K."/>
            <person name="Bills G."/>
            <person name="Bluhm B."/>
            <person name="Cannon C."/>
            <person name="Castanera R."/>
            <person name="Culley D."/>
            <person name="Daum C."/>
            <person name="Ezra D."/>
            <person name="Gonzalez J."/>
            <person name="Henrissat B."/>
            <person name="Kuo A."/>
            <person name="Liang C."/>
            <person name="Lipzen A."/>
            <person name="Lutzoni F."/>
            <person name="Magnuson J."/>
            <person name="Mondo S."/>
            <person name="Nolan M."/>
            <person name="Ohm R."/>
            <person name="Pangilinan J."/>
            <person name="Park H.-J."/>
            <person name="Ramirez L."/>
            <person name="Alfaro M."/>
            <person name="Sun H."/>
            <person name="Tritt A."/>
            <person name="Yoshinaga Y."/>
            <person name="Zwiers L.-H."/>
            <person name="Turgeon B."/>
            <person name="Goodwin S."/>
            <person name="Spatafora J."/>
            <person name="Crous P."/>
            <person name="Grigoriev I."/>
        </authorList>
    </citation>
    <scope>NUCLEOTIDE SEQUENCE</scope>
    <source>
        <strain evidence="3">CBS 110217</strain>
    </source>
</reference>
<feature type="domain" description="C2H2-type" evidence="2">
    <location>
        <begin position="151"/>
        <end position="181"/>
    </location>
</feature>
<proteinExistence type="predicted"/>
<comment type="caution">
    <text evidence="3">The sequence shown here is derived from an EMBL/GenBank/DDBJ whole genome shotgun (WGS) entry which is preliminary data.</text>
</comment>
<dbReference type="PANTHER" id="PTHR35391:SF3">
    <property type="entry name" value="FINGER DOMAIN PROTEIN, PUTATIVE (AFU_ORTHOLOGUE AFUA_8G04300)-RELATED"/>
    <property type="match status" value="1"/>
</dbReference>
<dbReference type="Gene3D" id="3.30.160.60">
    <property type="entry name" value="Classic Zinc Finger"/>
    <property type="match status" value="1"/>
</dbReference>
<dbReference type="SMART" id="SM00355">
    <property type="entry name" value="ZnF_C2H2"/>
    <property type="match status" value="3"/>
</dbReference>
<accession>A0A9P4HHM8</accession>
<keyword evidence="4" id="KW-1185">Reference proteome</keyword>
<evidence type="ECO:0000256" key="1">
    <source>
        <dbReference type="SAM" id="MobiDB-lite"/>
    </source>
</evidence>
<dbReference type="EMBL" id="ML978157">
    <property type="protein sequence ID" value="KAF2035366.1"/>
    <property type="molecule type" value="Genomic_DNA"/>
</dbReference>
<dbReference type="InterPro" id="IPR013087">
    <property type="entry name" value="Znf_C2H2_type"/>
</dbReference>
<evidence type="ECO:0000259" key="2">
    <source>
        <dbReference type="SMART" id="SM00355"/>
    </source>
</evidence>
<feature type="compositionally biased region" description="Basic and acidic residues" evidence="1">
    <location>
        <begin position="233"/>
        <end position="251"/>
    </location>
</feature>
<dbReference type="OrthoDB" id="10056939at2759"/>
<organism evidence="3 4">
    <name type="scientific">Setomelanomma holmii</name>
    <dbReference type="NCBI Taxonomy" id="210430"/>
    <lineage>
        <taxon>Eukaryota</taxon>
        <taxon>Fungi</taxon>
        <taxon>Dikarya</taxon>
        <taxon>Ascomycota</taxon>
        <taxon>Pezizomycotina</taxon>
        <taxon>Dothideomycetes</taxon>
        <taxon>Pleosporomycetidae</taxon>
        <taxon>Pleosporales</taxon>
        <taxon>Pleosporineae</taxon>
        <taxon>Phaeosphaeriaceae</taxon>
        <taxon>Setomelanomma</taxon>
    </lineage>
</organism>
<dbReference type="PANTHER" id="PTHR35391">
    <property type="entry name" value="C2H2-TYPE DOMAIN-CONTAINING PROTEIN-RELATED"/>
    <property type="match status" value="1"/>
</dbReference>
<feature type="region of interest" description="Disordered" evidence="1">
    <location>
        <begin position="233"/>
        <end position="271"/>
    </location>
</feature>
<dbReference type="AlphaFoldDB" id="A0A9P4HHM8"/>
<evidence type="ECO:0000313" key="4">
    <source>
        <dbReference type="Proteomes" id="UP000799777"/>
    </source>
</evidence>
<name>A0A9P4HHM8_9PLEO</name>
<sequence>MPQRRLLGQWYEDFAQPGAISSFSEKYTKALATVIRTKPQLVVEYFKNAQGQPDHRGQDCEHGDENLLSSRRSQLSRESYSLTQANSHLSSNTLALVDKYVSSCRRRRSQNDGRRSVNTGPFRCTFGCGYRTKRAFDWRRHEETHEPQELWLCTICSQRNTNNPFLVNRKDKFLKHASDKHAEIAAEGVLDESRVPFVPRAEWSCIYCGLDNESWDERCRHVLAHFEDEVERSMKRPRVVQEERENDEPSRGDSASVKSMASSCDANEGPG</sequence>
<dbReference type="Proteomes" id="UP000799777">
    <property type="component" value="Unassembled WGS sequence"/>
</dbReference>
<protein>
    <recommendedName>
        <fullName evidence="2">C2H2-type domain-containing protein</fullName>
    </recommendedName>
</protein>
<evidence type="ECO:0000313" key="3">
    <source>
        <dbReference type="EMBL" id="KAF2035366.1"/>
    </source>
</evidence>
<feature type="domain" description="C2H2-type" evidence="2">
    <location>
        <begin position="122"/>
        <end position="145"/>
    </location>
</feature>